<accession>A0A8J5J151</accession>
<name>A0A8J5J151_9STRA</name>
<dbReference type="AlphaFoldDB" id="A0A8J5J151"/>
<protein>
    <recommendedName>
        <fullName evidence="3">Myb-like domain-containing protein</fullName>
    </recommendedName>
</protein>
<evidence type="ECO:0008006" key="3">
    <source>
        <dbReference type="Google" id="ProtNLM"/>
    </source>
</evidence>
<gene>
    <name evidence="1" type="ORF">JG688_00005202</name>
</gene>
<dbReference type="EMBL" id="JAENGY010000201">
    <property type="protein sequence ID" value="KAG6969742.1"/>
    <property type="molecule type" value="Genomic_DNA"/>
</dbReference>
<comment type="caution">
    <text evidence="1">The sequence shown here is derived from an EMBL/GenBank/DDBJ whole genome shotgun (WGS) entry which is preliminary data.</text>
</comment>
<dbReference type="Proteomes" id="UP000709295">
    <property type="component" value="Unassembled WGS sequence"/>
</dbReference>
<proteinExistence type="predicted"/>
<keyword evidence="2" id="KW-1185">Reference proteome</keyword>
<evidence type="ECO:0000313" key="1">
    <source>
        <dbReference type="EMBL" id="KAG6969742.1"/>
    </source>
</evidence>
<evidence type="ECO:0000313" key="2">
    <source>
        <dbReference type="Proteomes" id="UP000709295"/>
    </source>
</evidence>
<organism evidence="1 2">
    <name type="scientific">Phytophthora aleatoria</name>
    <dbReference type="NCBI Taxonomy" id="2496075"/>
    <lineage>
        <taxon>Eukaryota</taxon>
        <taxon>Sar</taxon>
        <taxon>Stramenopiles</taxon>
        <taxon>Oomycota</taxon>
        <taxon>Peronosporomycetes</taxon>
        <taxon>Peronosporales</taxon>
        <taxon>Peronosporaceae</taxon>
        <taxon>Phytophthora</taxon>
    </lineage>
</organism>
<sequence>MPGATFLEEEDNMLVQTASKMSEQGTRRKAWKDVARKVTRWKRSPEELARRINSLKPPFGTDLTKFPASFYTAVHATRGRRSAQVVLIRQGFSKRTSQRQASKTETHRSVAANNTSNAALPALLDVNDIHGPGAGRVVQRKALGEDSSLVLDVVPPSISEGYELLRQPSTPNFRDDPLAIRMDMAIWR</sequence>
<reference evidence="1" key="1">
    <citation type="submission" date="2021-01" db="EMBL/GenBank/DDBJ databases">
        <title>Phytophthora aleatoria, a newly-described species from Pinus radiata is distinct from Phytophthora cactorum isolates based on comparative genomics.</title>
        <authorList>
            <person name="Mcdougal R."/>
            <person name="Panda P."/>
            <person name="Williams N."/>
            <person name="Studholme D.J."/>
        </authorList>
    </citation>
    <scope>NUCLEOTIDE SEQUENCE</scope>
    <source>
        <strain evidence="1">NZFS 4037</strain>
    </source>
</reference>